<keyword evidence="2" id="KW-0812">Transmembrane</keyword>
<evidence type="ECO:0000256" key="2">
    <source>
        <dbReference type="SAM" id="Phobius"/>
    </source>
</evidence>
<name>A0AA39WUE3_9PEZI</name>
<evidence type="ECO:0000313" key="3">
    <source>
        <dbReference type="EMBL" id="KAK0621746.1"/>
    </source>
</evidence>
<comment type="caution">
    <text evidence="3">The sequence shown here is derived from an EMBL/GenBank/DDBJ whole genome shotgun (WGS) entry which is preliminary data.</text>
</comment>
<protein>
    <submittedName>
        <fullName evidence="3">Uncharacterized protein</fullName>
    </submittedName>
</protein>
<dbReference type="AlphaFoldDB" id="A0AA39WUE3"/>
<evidence type="ECO:0000313" key="4">
    <source>
        <dbReference type="Proteomes" id="UP001174934"/>
    </source>
</evidence>
<dbReference type="EMBL" id="JAULSR010000004">
    <property type="protein sequence ID" value="KAK0621746.1"/>
    <property type="molecule type" value="Genomic_DNA"/>
</dbReference>
<keyword evidence="2" id="KW-1133">Transmembrane helix</keyword>
<feature type="compositionally biased region" description="Low complexity" evidence="1">
    <location>
        <begin position="177"/>
        <end position="192"/>
    </location>
</feature>
<gene>
    <name evidence="3" type="ORF">B0T17DRAFT_509068</name>
</gene>
<sequence length="237" mass="25107">MLGQAKYLCLKSVCGSGPSGMERSGHEVVQAVFGPSSPSLGIYPFLVSAWCQVVLCIFVLAAKTTQPQGRRVGDGAAASDKDPSAYALSAASRQAEEMISSENDNDINRPKLLATQAGSWKRGLLSASLSPAFPFTNHARNLAAIWQEADEQVESQTPIQQHNSKRPKPIIRSLASAAAGAGAGTATGQSTSRPIGRLDQSCSPSWESASHSMQMSTEFTTISSFLRPARFPPARQG</sequence>
<keyword evidence="2" id="KW-0472">Membrane</keyword>
<proteinExistence type="predicted"/>
<reference evidence="3" key="1">
    <citation type="submission" date="2023-06" db="EMBL/GenBank/DDBJ databases">
        <title>Genome-scale phylogeny and comparative genomics of the fungal order Sordariales.</title>
        <authorList>
            <consortium name="Lawrence Berkeley National Laboratory"/>
            <person name="Hensen N."/>
            <person name="Bonometti L."/>
            <person name="Westerberg I."/>
            <person name="Brannstrom I.O."/>
            <person name="Guillou S."/>
            <person name="Cros-Aarteil S."/>
            <person name="Calhoun S."/>
            <person name="Haridas S."/>
            <person name="Kuo A."/>
            <person name="Mondo S."/>
            <person name="Pangilinan J."/>
            <person name="Riley R."/>
            <person name="LaButti K."/>
            <person name="Andreopoulos B."/>
            <person name="Lipzen A."/>
            <person name="Chen C."/>
            <person name="Yanf M."/>
            <person name="Daum C."/>
            <person name="Ng V."/>
            <person name="Clum A."/>
            <person name="Steindorff A."/>
            <person name="Ohm R."/>
            <person name="Martin F."/>
            <person name="Silar P."/>
            <person name="Natvig D."/>
            <person name="Lalanne C."/>
            <person name="Gautier V."/>
            <person name="Ament-velasquez S.L."/>
            <person name="Kruys A."/>
            <person name="Hutchinson M.I."/>
            <person name="Powell A.J."/>
            <person name="Barry K."/>
            <person name="Miller A.N."/>
            <person name="Grigoriev I.V."/>
            <person name="Debuchy R."/>
            <person name="Gladieux P."/>
            <person name="Thoren M.H."/>
            <person name="Johannesson H."/>
        </authorList>
    </citation>
    <scope>NUCLEOTIDE SEQUENCE</scope>
    <source>
        <strain evidence="3">SMH3391-2</strain>
    </source>
</reference>
<evidence type="ECO:0000256" key="1">
    <source>
        <dbReference type="SAM" id="MobiDB-lite"/>
    </source>
</evidence>
<dbReference type="Proteomes" id="UP001174934">
    <property type="component" value="Unassembled WGS sequence"/>
</dbReference>
<accession>A0AA39WUE3</accession>
<organism evidence="3 4">
    <name type="scientific">Bombardia bombarda</name>
    <dbReference type="NCBI Taxonomy" id="252184"/>
    <lineage>
        <taxon>Eukaryota</taxon>
        <taxon>Fungi</taxon>
        <taxon>Dikarya</taxon>
        <taxon>Ascomycota</taxon>
        <taxon>Pezizomycotina</taxon>
        <taxon>Sordariomycetes</taxon>
        <taxon>Sordariomycetidae</taxon>
        <taxon>Sordariales</taxon>
        <taxon>Lasiosphaeriaceae</taxon>
        <taxon>Bombardia</taxon>
    </lineage>
</organism>
<feature type="compositionally biased region" description="Polar residues" evidence="1">
    <location>
        <begin position="200"/>
        <end position="214"/>
    </location>
</feature>
<feature type="region of interest" description="Disordered" evidence="1">
    <location>
        <begin position="177"/>
        <end position="214"/>
    </location>
</feature>
<feature type="transmembrane region" description="Helical" evidence="2">
    <location>
        <begin position="42"/>
        <end position="62"/>
    </location>
</feature>
<keyword evidence="4" id="KW-1185">Reference proteome</keyword>